<name>A0A7S4AUU2_9STRA</name>
<proteinExistence type="predicted"/>
<reference evidence="2" key="1">
    <citation type="submission" date="2021-01" db="EMBL/GenBank/DDBJ databases">
        <authorList>
            <person name="Corre E."/>
            <person name="Pelletier E."/>
            <person name="Niang G."/>
            <person name="Scheremetjew M."/>
            <person name="Finn R."/>
            <person name="Kale V."/>
            <person name="Holt S."/>
            <person name="Cochrane G."/>
            <person name="Meng A."/>
            <person name="Brown T."/>
            <person name="Cohen L."/>
        </authorList>
    </citation>
    <scope>NUCLEOTIDE SEQUENCE</scope>
    <source>
        <strain evidence="2">10249 10 AB</strain>
    </source>
</reference>
<evidence type="ECO:0000256" key="1">
    <source>
        <dbReference type="SAM" id="MobiDB-lite"/>
    </source>
</evidence>
<feature type="region of interest" description="Disordered" evidence="1">
    <location>
        <begin position="1"/>
        <end position="176"/>
    </location>
</feature>
<evidence type="ECO:0000313" key="2">
    <source>
        <dbReference type="EMBL" id="CAE0727649.1"/>
    </source>
</evidence>
<feature type="compositionally biased region" description="Basic and acidic residues" evidence="1">
    <location>
        <begin position="93"/>
        <end position="103"/>
    </location>
</feature>
<sequence>MPRKATAPPPAVGSGISVANGVANPAGGVVAGNSVPNVDRGRRPRRHRAPGHGRRTPRRDGSPGNGPATRHGEEHLAAGAVHPGTPPPVAPGESRDDGAKNDPPRGSLGPTLPKPRTRWRTPERNGRRRTRCTGGAWIPSPWSMLRASHGGARPRPETLRAPMAGPSTRAGRDDLV</sequence>
<protein>
    <submittedName>
        <fullName evidence="2">Uncharacterized protein</fullName>
    </submittedName>
</protein>
<dbReference type="EMBL" id="HBIX01030713">
    <property type="protein sequence ID" value="CAE0727649.1"/>
    <property type="molecule type" value="Transcribed_RNA"/>
</dbReference>
<dbReference type="AlphaFoldDB" id="A0A7S4AUU2"/>
<gene>
    <name evidence="2" type="ORF">PAUS00366_LOCUS20432</name>
</gene>
<accession>A0A7S4AUU2</accession>
<organism evidence="2">
    <name type="scientific">Pseudo-nitzschia australis</name>
    <dbReference type="NCBI Taxonomy" id="44445"/>
    <lineage>
        <taxon>Eukaryota</taxon>
        <taxon>Sar</taxon>
        <taxon>Stramenopiles</taxon>
        <taxon>Ochrophyta</taxon>
        <taxon>Bacillariophyta</taxon>
        <taxon>Bacillariophyceae</taxon>
        <taxon>Bacillariophycidae</taxon>
        <taxon>Bacillariales</taxon>
        <taxon>Bacillariaceae</taxon>
        <taxon>Pseudo-nitzschia</taxon>
    </lineage>
</organism>
<feature type="compositionally biased region" description="Basic residues" evidence="1">
    <location>
        <begin position="42"/>
        <end position="57"/>
    </location>
</feature>
<feature type="compositionally biased region" description="Low complexity" evidence="1">
    <location>
        <begin position="17"/>
        <end position="38"/>
    </location>
</feature>